<dbReference type="AlphaFoldDB" id="A0A8B8KHV5"/>
<dbReference type="RefSeq" id="XP_027343402.1">
    <property type="nucleotide sequence ID" value="XM_027487601.1"/>
</dbReference>
<feature type="compositionally biased region" description="Low complexity" evidence="1">
    <location>
        <begin position="35"/>
        <end position="49"/>
    </location>
</feature>
<protein>
    <submittedName>
        <fullName evidence="3">Uncharacterized protein LOC113855972</fullName>
    </submittedName>
</protein>
<dbReference type="OrthoDB" id="670168at2759"/>
<dbReference type="GeneID" id="113855972"/>
<dbReference type="InterPro" id="IPR037491">
    <property type="entry name" value="LTI78/LTI65"/>
</dbReference>
<dbReference type="Proteomes" id="UP000694853">
    <property type="component" value="Unplaced"/>
</dbReference>
<dbReference type="KEGG" id="aprc:113855972"/>
<feature type="region of interest" description="Disordered" evidence="1">
    <location>
        <begin position="296"/>
        <end position="330"/>
    </location>
</feature>
<dbReference type="GO" id="GO:0009737">
    <property type="term" value="P:response to abscisic acid"/>
    <property type="evidence" value="ECO:0007669"/>
    <property type="project" value="InterPro"/>
</dbReference>
<reference evidence="3" key="2">
    <citation type="submission" date="2025-08" db="UniProtKB">
        <authorList>
            <consortium name="RefSeq"/>
        </authorList>
    </citation>
    <scope>IDENTIFICATION</scope>
    <source>
        <tissue evidence="3">Young leaves</tissue>
    </source>
</reference>
<dbReference type="PANTHER" id="PTHR33836">
    <property type="entry name" value="LOW-TEMPERATURE-INDUCED 65 KDA PROTEIN-RELATED"/>
    <property type="match status" value="1"/>
</dbReference>
<feature type="compositionally biased region" description="Polar residues" evidence="1">
    <location>
        <begin position="9"/>
        <end position="21"/>
    </location>
</feature>
<dbReference type="PANTHER" id="PTHR33836:SF5">
    <property type="entry name" value="EUKARYOTIC RNA POLYMERASE II HEPTAPEPTIDE REPEAT"/>
    <property type="match status" value="1"/>
</dbReference>
<reference evidence="2" key="1">
    <citation type="journal article" date="2019" name="Toxins">
        <title>Detection of Abrin-Like and Prepropulchellin-Like Toxin Genes and Transcripts Using Whole Genome Sequencing and Full-Length Transcript Sequencing of Abrus precatorius.</title>
        <authorList>
            <person name="Hovde B.T."/>
            <person name="Daligault H.E."/>
            <person name="Hanschen E.R."/>
            <person name="Kunde Y.A."/>
            <person name="Johnson M.B."/>
            <person name="Starkenburg S.R."/>
            <person name="Johnson S.L."/>
        </authorList>
    </citation>
    <scope>NUCLEOTIDE SEQUENCE [LARGE SCALE GENOMIC DNA]</scope>
</reference>
<gene>
    <name evidence="3" type="primary">LOC113855972</name>
</gene>
<evidence type="ECO:0000313" key="3">
    <source>
        <dbReference type="RefSeq" id="XP_027343402.1"/>
    </source>
</evidence>
<proteinExistence type="predicted"/>
<evidence type="ECO:0000313" key="2">
    <source>
        <dbReference type="Proteomes" id="UP000694853"/>
    </source>
</evidence>
<organism evidence="2 3">
    <name type="scientific">Abrus precatorius</name>
    <name type="common">Indian licorice</name>
    <name type="synonym">Glycine abrus</name>
    <dbReference type="NCBI Taxonomy" id="3816"/>
    <lineage>
        <taxon>Eukaryota</taxon>
        <taxon>Viridiplantae</taxon>
        <taxon>Streptophyta</taxon>
        <taxon>Embryophyta</taxon>
        <taxon>Tracheophyta</taxon>
        <taxon>Spermatophyta</taxon>
        <taxon>Magnoliopsida</taxon>
        <taxon>eudicotyledons</taxon>
        <taxon>Gunneridae</taxon>
        <taxon>Pentapetalae</taxon>
        <taxon>rosids</taxon>
        <taxon>fabids</taxon>
        <taxon>Fabales</taxon>
        <taxon>Fabaceae</taxon>
        <taxon>Papilionoideae</taxon>
        <taxon>50 kb inversion clade</taxon>
        <taxon>NPAAA clade</taxon>
        <taxon>indigoferoid/millettioid clade</taxon>
        <taxon>Abreae</taxon>
        <taxon>Abrus</taxon>
    </lineage>
</organism>
<feature type="compositionally biased region" description="Basic and acidic residues" evidence="1">
    <location>
        <begin position="50"/>
        <end position="60"/>
    </location>
</feature>
<evidence type="ECO:0000256" key="1">
    <source>
        <dbReference type="SAM" id="MobiDB-lite"/>
    </source>
</evidence>
<feature type="region of interest" description="Disordered" evidence="1">
    <location>
        <begin position="1"/>
        <end position="60"/>
    </location>
</feature>
<accession>A0A8B8KHV5</accession>
<feature type="compositionally biased region" description="Polar residues" evidence="1">
    <location>
        <begin position="296"/>
        <end position="316"/>
    </location>
</feature>
<sequence>MPFSERTYRQVNTSRNSTINGMEQYIRGGDSTRMSPTYYSPTSSSPSSPHSDKLKSIDPEEDHALYQKKSSVLSKVKEKARRFRNSLNKKKLEDENFTPSWGVSLEDDGEEEEDAEYLGAPMYESELAPEGYKENARQHPRANPVISEKHVLQTCIKSGVQQDRENSLGLVNSTTTTQPQTTTPTHAGPNCTMNATIAQKLTPIIVGGSDSSNSLSSKTHAVSTTPQGNTFCQTCSPAPSPVQYSSSPYASLSGGNTSSNGATVTYEETTPSIYTSNVGVIEKVKEAVNSLLWNEEPSQQYTVKTPTTLSSSQTQEVDQEENRGRILQAN</sequence>
<name>A0A8B8KHV5_ABRPR</name>
<keyword evidence="2" id="KW-1185">Reference proteome</keyword>